<dbReference type="RefSeq" id="WP_245742557.1">
    <property type="nucleotide sequence ID" value="NZ_FNBG01000025.1"/>
</dbReference>
<dbReference type="InterPro" id="IPR036922">
    <property type="entry name" value="Rieske_2Fe-2S_sf"/>
</dbReference>
<evidence type="ECO:0000256" key="6">
    <source>
        <dbReference type="ARBA" id="ARBA00023063"/>
    </source>
</evidence>
<dbReference type="PROSITE" id="PS51296">
    <property type="entry name" value="RIESKE"/>
    <property type="match status" value="1"/>
</dbReference>
<proteinExistence type="predicted"/>
<dbReference type="GO" id="GO:0004497">
    <property type="term" value="F:monooxygenase activity"/>
    <property type="evidence" value="ECO:0007669"/>
    <property type="project" value="UniProtKB-ARBA"/>
</dbReference>
<dbReference type="Pfam" id="PF13806">
    <property type="entry name" value="Rieske_2"/>
    <property type="match status" value="1"/>
</dbReference>
<gene>
    <name evidence="8" type="ORF">SAMN04488542_12586</name>
</gene>
<accession>A0A1G7RDF5</accession>
<keyword evidence="1" id="KW-0001">2Fe-2S</keyword>
<protein>
    <submittedName>
        <fullName evidence="8">Assimilatory nitrite reductase (NAD(P)H) small subunit</fullName>
    </submittedName>
</protein>
<keyword evidence="2" id="KW-0479">Metal-binding</keyword>
<sequence length="119" mass="13346">MSKENMKNLEEMTFYPAGPLNQFLVQIGRVVEVDGQQIAVFRLSDDRIFAVLNQNPHPKGGPLAEGIVSGHYLYDPLYDWKIDLTTGLVQAPDTGQVQIFPVKVEEDQVFIATENLQKA</sequence>
<evidence type="ECO:0000256" key="4">
    <source>
        <dbReference type="ARBA" id="ARBA00023004"/>
    </source>
</evidence>
<feature type="domain" description="Rieske" evidence="7">
    <location>
        <begin position="15"/>
        <end position="111"/>
    </location>
</feature>
<evidence type="ECO:0000256" key="1">
    <source>
        <dbReference type="ARBA" id="ARBA00022714"/>
    </source>
</evidence>
<dbReference type="CDD" id="cd03530">
    <property type="entry name" value="Rieske_NirD_small_Bacillus"/>
    <property type="match status" value="1"/>
</dbReference>
<evidence type="ECO:0000256" key="2">
    <source>
        <dbReference type="ARBA" id="ARBA00022723"/>
    </source>
</evidence>
<dbReference type="SUPFAM" id="SSF50022">
    <property type="entry name" value="ISP domain"/>
    <property type="match status" value="1"/>
</dbReference>
<evidence type="ECO:0000256" key="5">
    <source>
        <dbReference type="ARBA" id="ARBA00023014"/>
    </source>
</evidence>
<organism evidence="8 9">
    <name type="scientific">Fontibacillus panacisegetis</name>
    <dbReference type="NCBI Taxonomy" id="670482"/>
    <lineage>
        <taxon>Bacteria</taxon>
        <taxon>Bacillati</taxon>
        <taxon>Bacillota</taxon>
        <taxon>Bacilli</taxon>
        <taxon>Bacillales</taxon>
        <taxon>Paenibacillaceae</taxon>
        <taxon>Fontibacillus</taxon>
    </lineage>
</organism>
<dbReference type="GO" id="GO:0008942">
    <property type="term" value="F:nitrite reductase [NAD(P)H] activity"/>
    <property type="evidence" value="ECO:0007669"/>
    <property type="project" value="InterPro"/>
</dbReference>
<reference evidence="8 9" key="1">
    <citation type="submission" date="2016-10" db="EMBL/GenBank/DDBJ databases">
        <authorList>
            <person name="de Groot N.N."/>
        </authorList>
    </citation>
    <scope>NUCLEOTIDE SEQUENCE [LARGE SCALE GENOMIC DNA]</scope>
    <source>
        <strain evidence="8 9">DSM 28129</strain>
    </source>
</reference>
<evidence type="ECO:0000313" key="9">
    <source>
        <dbReference type="Proteomes" id="UP000198972"/>
    </source>
</evidence>
<evidence type="ECO:0000256" key="3">
    <source>
        <dbReference type="ARBA" id="ARBA00023002"/>
    </source>
</evidence>
<dbReference type="EMBL" id="FNBG01000025">
    <property type="protein sequence ID" value="SDG08811.1"/>
    <property type="molecule type" value="Genomic_DNA"/>
</dbReference>
<dbReference type="GO" id="GO:0016705">
    <property type="term" value="F:oxidoreductase activity, acting on paired donors, with incorporation or reduction of molecular oxygen"/>
    <property type="evidence" value="ECO:0007669"/>
    <property type="project" value="UniProtKB-ARBA"/>
</dbReference>
<evidence type="ECO:0000259" key="7">
    <source>
        <dbReference type="PROSITE" id="PS51296"/>
    </source>
</evidence>
<dbReference type="InterPro" id="IPR012748">
    <property type="entry name" value="Rieske-like_NirD"/>
</dbReference>
<dbReference type="GO" id="GO:0046872">
    <property type="term" value="F:metal ion binding"/>
    <property type="evidence" value="ECO:0007669"/>
    <property type="project" value="UniProtKB-KW"/>
</dbReference>
<name>A0A1G7RDF5_9BACL</name>
<dbReference type="Proteomes" id="UP000198972">
    <property type="component" value="Unassembled WGS sequence"/>
</dbReference>
<dbReference type="AlphaFoldDB" id="A0A1G7RDF5"/>
<evidence type="ECO:0000313" key="8">
    <source>
        <dbReference type="EMBL" id="SDG08811.1"/>
    </source>
</evidence>
<dbReference type="Gene3D" id="2.102.10.10">
    <property type="entry name" value="Rieske [2Fe-2S] iron-sulphur domain"/>
    <property type="match status" value="1"/>
</dbReference>
<dbReference type="PROSITE" id="PS51300">
    <property type="entry name" value="NIRD"/>
    <property type="match status" value="1"/>
</dbReference>
<keyword evidence="3" id="KW-0560">Oxidoreductase</keyword>
<dbReference type="NCBIfam" id="TIGR02378">
    <property type="entry name" value="nirD_assim_sml"/>
    <property type="match status" value="1"/>
</dbReference>
<dbReference type="GO" id="GO:0042128">
    <property type="term" value="P:nitrate assimilation"/>
    <property type="evidence" value="ECO:0007669"/>
    <property type="project" value="UniProtKB-KW"/>
</dbReference>
<keyword evidence="9" id="KW-1185">Reference proteome</keyword>
<keyword evidence="4" id="KW-0408">Iron</keyword>
<dbReference type="GO" id="GO:0051537">
    <property type="term" value="F:2 iron, 2 sulfur cluster binding"/>
    <property type="evidence" value="ECO:0007669"/>
    <property type="project" value="UniProtKB-KW"/>
</dbReference>
<keyword evidence="6" id="KW-0534">Nitrate assimilation</keyword>
<keyword evidence="5" id="KW-0411">Iron-sulfur</keyword>
<dbReference type="InterPro" id="IPR017941">
    <property type="entry name" value="Rieske_2Fe-2S"/>
</dbReference>
<dbReference type="STRING" id="670482.SAMN04488542_12586"/>